<sequence length="121" mass="14312">MEIYERLDILKMAGQISENTYEQVLRIIDYFNEEHLLQINEENGAMFITHLCIALRRMEQKEAIAGMEEEIYQEIRENSYYSRSKETLTHMEQLLGSTIPPEEKGYLMMHLCVLFEKTSAN</sequence>
<dbReference type="Pfam" id="PF00874">
    <property type="entry name" value="PRD"/>
    <property type="match status" value="1"/>
</dbReference>
<gene>
    <name evidence="2" type="ORF">KCG48_01865</name>
</gene>
<protein>
    <submittedName>
        <fullName evidence="2">PRD domain-containing protein</fullName>
    </submittedName>
</protein>
<comment type="caution">
    <text evidence="2">The sequence shown here is derived from an EMBL/GenBank/DDBJ whole genome shotgun (WGS) entry which is preliminary data.</text>
</comment>
<evidence type="ECO:0000313" key="2">
    <source>
        <dbReference type="EMBL" id="MBR0575078.1"/>
    </source>
</evidence>
<evidence type="ECO:0000259" key="1">
    <source>
        <dbReference type="PROSITE" id="PS51372"/>
    </source>
</evidence>
<dbReference type="AlphaFoldDB" id="A0A941CNT4"/>
<dbReference type="Gene3D" id="1.10.1790.10">
    <property type="entry name" value="PRD domain"/>
    <property type="match status" value="1"/>
</dbReference>
<dbReference type="InterPro" id="IPR036634">
    <property type="entry name" value="PRD_sf"/>
</dbReference>
<evidence type="ECO:0000313" key="3">
    <source>
        <dbReference type="Proteomes" id="UP000675379"/>
    </source>
</evidence>
<dbReference type="Proteomes" id="UP000675379">
    <property type="component" value="Unassembled WGS sequence"/>
</dbReference>
<keyword evidence="3" id="KW-1185">Reference proteome</keyword>
<proteinExistence type="predicted"/>
<organism evidence="2 3">
    <name type="scientific">Proteiniclasticum sediminis</name>
    <dbReference type="NCBI Taxonomy" id="2804028"/>
    <lineage>
        <taxon>Bacteria</taxon>
        <taxon>Bacillati</taxon>
        <taxon>Bacillota</taxon>
        <taxon>Clostridia</taxon>
        <taxon>Eubacteriales</taxon>
        <taxon>Clostridiaceae</taxon>
        <taxon>Proteiniclasticum</taxon>
    </lineage>
</organism>
<dbReference type="EMBL" id="JAGSCS010000002">
    <property type="protein sequence ID" value="MBR0575078.1"/>
    <property type="molecule type" value="Genomic_DNA"/>
</dbReference>
<dbReference type="RefSeq" id="WP_211799598.1">
    <property type="nucleotide sequence ID" value="NZ_JAGSCS010000002.1"/>
</dbReference>
<dbReference type="SUPFAM" id="SSF63520">
    <property type="entry name" value="PTS-regulatory domain, PRD"/>
    <property type="match status" value="1"/>
</dbReference>
<accession>A0A941CNT4</accession>
<dbReference type="InterPro" id="IPR011608">
    <property type="entry name" value="PRD"/>
</dbReference>
<reference evidence="2" key="1">
    <citation type="submission" date="2021-04" db="EMBL/GenBank/DDBJ databases">
        <title>Proteiniclasticum sedimins sp. nov., an obligate anaerobic bacterium isolated from anaerobic sludge.</title>
        <authorList>
            <person name="Liu J."/>
        </authorList>
    </citation>
    <scope>NUCLEOTIDE SEQUENCE</scope>
    <source>
        <strain evidence="2">BAD-10</strain>
    </source>
</reference>
<dbReference type="GO" id="GO:0006355">
    <property type="term" value="P:regulation of DNA-templated transcription"/>
    <property type="evidence" value="ECO:0007669"/>
    <property type="project" value="InterPro"/>
</dbReference>
<feature type="domain" description="PRD" evidence="1">
    <location>
        <begin position="15"/>
        <end position="121"/>
    </location>
</feature>
<dbReference type="PROSITE" id="PS51372">
    <property type="entry name" value="PRD_2"/>
    <property type="match status" value="1"/>
</dbReference>
<name>A0A941CNT4_9CLOT</name>